<reference evidence="1 2" key="1">
    <citation type="submission" date="2020-07" db="EMBL/GenBank/DDBJ databases">
        <title>Genomic Encyclopedia of Type Strains, Phase IV (KMG-IV): sequencing the most valuable type-strain genomes for metagenomic binning, comparative biology and taxonomic classification.</title>
        <authorList>
            <person name="Goeker M."/>
        </authorList>
    </citation>
    <scope>NUCLEOTIDE SEQUENCE [LARGE SCALE GENOMIC DNA]</scope>
    <source>
        <strain evidence="1 2">DSM 45533</strain>
    </source>
</reference>
<protein>
    <submittedName>
        <fullName evidence="1">Uncharacterized protein</fullName>
    </submittedName>
</protein>
<gene>
    <name evidence="1" type="ORF">HNR30_004332</name>
</gene>
<name>A0A7W0CKS6_9ACTN</name>
<evidence type="ECO:0000313" key="2">
    <source>
        <dbReference type="Proteomes" id="UP000530928"/>
    </source>
</evidence>
<sequence length="85" mass="9364">MTLQEAVAHLRARDLTCLVDPVLLDGKVAVFTECVEHGYTPLRSEIMAAYFVAERDAAQDAFDGGLITEGELRQKLADLSRQLLS</sequence>
<dbReference type="Proteomes" id="UP000530928">
    <property type="component" value="Unassembled WGS sequence"/>
</dbReference>
<dbReference type="EMBL" id="JACDUR010000004">
    <property type="protein sequence ID" value="MBA2892978.1"/>
    <property type="molecule type" value="Genomic_DNA"/>
</dbReference>
<accession>A0A7W0CKS6</accession>
<dbReference type="AlphaFoldDB" id="A0A7W0CKS6"/>
<keyword evidence="2" id="KW-1185">Reference proteome</keyword>
<evidence type="ECO:0000313" key="1">
    <source>
        <dbReference type="EMBL" id="MBA2892978.1"/>
    </source>
</evidence>
<comment type="caution">
    <text evidence="1">The sequence shown here is derived from an EMBL/GenBank/DDBJ whole genome shotgun (WGS) entry which is preliminary data.</text>
</comment>
<organism evidence="1 2">
    <name type="scientific">Nonomuraea soli</name>
    <dbReference type="NCBI Taxonomy" id="1032476"/>
    <lineage>
        <taxon>Bacteria</taxon>
        <taxon>Bacillati</taxon>
        <taxon>Actinomycetota</taxon>
        <taxon>Actinomycetes</taxon>
        <taxon>Streptosporangiales</taxon>
        <taxon>Streptosporangiaceae</taxon>
        <taxon>Nonomuraea</taxon>
    </lineage>
</organism>
<proteinExistence type="predicted"/>
<dbReference type="RefSeq" id="WP_181611683.1">
    <property type="nucleotide sequence ID" value="NZ_BAABAM010000003.1"/>
</dbReference>